<dbReference type="AlphaFoldDB" id="A0A9Q1FSU1"/>
<dbReference type="EMBL" id="JAINUF010000004">
    <property type="protein sequence ID" value="KAJ8365621.1"/>
    <property type="molecule type" value="Genomic_DNA"/>
</dbReference>
<evidence type="ECO:0000313" key="2">
    <source>
        <dbReference type="Proteomes" id="UP001152622"/>
    </source>
</evidence>
<name>A0A9Q1FSU1_SYNKA</name>
<evidence type="ECO:0000313" key="1">
    <source>
        <dbReference type="EMBL" id="KAJ8365621.1"/>
    </source>
</evidence>
<gene>
    <name evidence="1" type="ORF">SKAU_G00144520</name>
</gene>
<organism evidence="1 2">
    <name type="scientific">Synaphobranchus kaupii</name>
    <name type="common">Kaup's arrowtooth eel</name>
    <dbReference type="NCBI Taxonomy" id="118154"/>
    <lineage>
        <taxon>Eukaryota</taxon>
        <taxon>Metazoa</taxon>
        <taxon>Chordata</taxon>
        <taxon>Craniata</taxon>
        <taxon>Vertebrata</taxon>
        <taxon>Euteleostomi</taxon>
        <taxon>Actinopterygii</taxon>
        <taxon>Neopterygii</taxon>
        <taxon>Teleostei</taxon>
        <taxon>Anguilliformes</taxon>
        <taxon>Synaphobranchidae</taxon>
        <taxon>Synaphobranchus</taxon>
    </lineage>
</organism>
<keyword evidence="2" id="KW-1185">Reference proteome</keyword>
<reference evidence="1" key="1">
    <citation type="journal article" date="2023" name="Science">
        <title>Genome structures resolve the early diversification of teleost fishes.</title>
        <authorList>
            <person name="Parey E."/>
            <person name="Louis A."/>
            <person name="Montfort J."/>
            <person name="Bouchez O."/>
            <person name="Roques C."/>
            <person name="Iampietro C."/>
            <person name="Lluch J."/>
            <person name="Castinel A."/>
            <person name="Donnadieu C."/>
            <person name="Desvignes T."/>
            <person name="Floi Bucao C."/>
            <person name="Jouanno E."/>
            <person name="Wen M."/>
            <person name="Mejri S."/>
            <person name="Dirks R."/>
            <person name="Jansen H."/>
            <person name="Henkel C."/>
            <person name="Chen W.J."/>
            <person name="Zahm M."/>
            <person name="Cabau C."/>
            <person name="Klopp C."/>
            <person name="Thompson A.W."/>
            <person name="Robinson-Rechavi M."/>
            <person name="Braasch I."/>
            <person name="Lecointre G."/>
            <person name="Bobe J."/>
            <person name="Postlethwait J.H."/>
            <person name="Berthelot C."/>
            <person name="Roest Crollius H."/>
            <person name="Guiguen Y."/>
        </authorList>
    </citation>
    <scope>NUCLEOTIDE SEQUENCE</scope>
    <source>
        <strain evidence="1">WJC10195</strain>
    </source>
</reference>
<comment type="caution">
    <text evidence="1">The sequence shown here is derived from an EMBL/GenBank/DDBJ whole genome shotgun (WGS) entry which is preliminary data.</text>
</comment>
<sequence length="81" mass="9538">MQELMKSFPRIHQLAERSHVKAQQKALYRPLQRERHLHSPLLEVRRIIPHRSCPRDVNSYENCNASHAVVLHRQLDALGIL</sequence>
<dbReference type="Proteomes" id="UP001152622">
    <property type="component" value="Chromosome 4"/>
</dbReference>
<accession>A0A9Q1FSU1</accession>
<proteinExistence type="predicted"/>
<protein>
    <submittedName>
        <fullName evidence="1">Uncharacterized protein</fullName>
    </submittedName>
</protein>